<feature type="region of interest" description="Disordered" evidence="4">
    <location>
        <begin position="271"/>
        <end position="293"/>
    </location>
</feature>
<organism evidence="5">
    <name type="scientific">Sesamum angustifolium</name>
    <dbReference type="NCBI Taxonomy" id="2727405"/>
    <lineage>
        <taxon>Eukaryota</taxon>
        <taxon>Viridiplantae</taxon>
        <taxon>Streptophyta</taxon>
        <taxon>Embryophyta</taxon>
        <taxon>Tracheophyta</taxon>
        <taxon>Spermatophyta</taxon>
        <taxon>Magnoliopsida</taxon>
        <taxon>eudicotyledons</taxon>
        <taxon>Gunneridae</taxon>
        <taxon>Pentapetalae</taxon>
        <taxon>asterids</taxon>
        <taxon>lamiids</taxon>
        <taxon>Lamiales</taxon>
        <taxon>Pedaliaceae</taxon>
        <taxon>Sesamum</taxon>
    </lineage>
</organism>
<evidence type="ECO:0000256" key="2">
    <source>
        <dbReference type="ARBA" id="ARBA00023163"/>
    </source>
</evidence>
<dbReference type="PROSITE" id="PS50985">
    <property type="entry name" value="GRAS"/>
    <property type="match status" value="1"/>
</dbReference>
<feature type="region of interest" description="Disordered" evidence="4">
    <location>
        <begin position="191"/>
        <end position="223"/>
    </location>
</feature>
<evidence type="ECO:0000256" key="1">
    <source>
        <dbReference type="ARBA" id="ARBA00023015"/>
    </source>
</evidence>
<keyword evidence="1" id="KW-0805">Transcription regulation</keyword>
<dbReference type="EMBL" id="JACGWK010000008">
    <property type="protein sequence ID" value="KAL0338305.1"/>
    <property type="molecule type" value="Genomic_DNA"/>
</dbReference>
<comment type="caution">
    <text evidence="3">Lacks conserved residue(s) required for the propagation of feature annotation.</text>
</comment>
<feature type="region of interest" description="Leucine repeat II (LRII)" evidence="3">
    <location>
        <begin position="458"/>
        <end position="490"/>
    </location>
</feature>
<evidence type="ECO:0000256" key="3">
    <source>
        <dbReference type="PROSITE-ProRule" id="PRU01191"/>
    </source>
</evidence>
<reference evidence="5" key="1">
    <citation type="submission" date="2020-06" db="EMBL/GenBank/DDBJ databases">
        <authorList>
            <person name="Li T."/>
            <person name="Hu X."/>
            <person name="Zhang T."/>
            <person name="Song X."/>
            <person name="Zhang H."/>
            <person name="Dai N."/>
            <person name="Sheng W."/>
            <person name="Hou X."/>
            <person name="Wei L."/>
        </authorList>
    </citation>
    <scope>NUCLEOTIDE SEQUENCE</scope>
    <source>
        <strain evidence="5">G01</strain>
        <tissue evidence="5">Leaf</tissue>
    </source>
</reference>
<feature type="short sequence motif" description="VHIID" evidence="3">
    <location>
        <begin position="408"/>
        <end position="412"/>
    </location>
</feature>
<dbReference type="PANTHER" id="PTHR31636">
    <property type="entry name" value="OSJNBA0084A10.13 PROTEIN-RELATED"/>
    <property type="match status" value="1"/>
</dbReference>
<feature type="region of interest" description="Leucine repeat I (LRI)" evidence="3">
    <location>
        <begin position="298"/>
        <end position="358"/>
    </location>
</feature>
<feature type="region of interest" description="SAW" evidence="3">
    <location>
        <begin position="597"/>
        <end position="672"/>
    </location>
</feature>
<feature type="compositionally biased region" description="Basic and acidic residues" evidence="4">
    <location>
        <begin position="203"/>
        <end position="223"/>
    </location>
</feature>
<evidence type="ECO:0000256" key="4">
    <source>
        <dbReference type="SAM" id="MobiDB-lite"/>
    </source>
</evidence>
<proteinExistence type="inferred from homology"/>
<gene>
    <name evidence="5" type="ORF">Sangu_1352600</name>
</gene>
<evidence type="ECO:0000313" key="5">
    <source>
        <dbReference type="EMBL" id="KAL0338305.1"/>
    </source>
</evidence>
<comment type="caution">
    <text evidence="5">The sequence shown here is derived from an EMBL/GenBank/DDBJ whole genome shotgun (WGS) entry which is preliminary data.</text>
</comment>
<comment type="similarity">
    <text evidence="3">Belongs to the GRAS family.</text>
</comment>
<feature type="region of interest" description="Disordered" evidence="4">
    <location>
        <begin position="1"/>
        <end position="24"/>
    </location>
</feature>
<name>A0AAW2N5U8_9LAMI</name>
<reference evidence="5" key="2">
    <citation type="journal article" date="2024" name="Plant">
        <title>Genomic evolution and insights into agronomic trait innovations of Sesamum species.</title>
        <authorList>
            <person name="Miao H."/>
            <person name="Wang L."/>
            <person name="Qu L."/>
            <person name="Liu H."/>
            <person name="Sun Y."/>
            <person name="Le M."/>
            <person name="Wang Q."/>
            <person name="Wei S."/>
            <person name="Zheng Y."/>
            <person name="Lin W."/>
            <person name="Duan Y."/>
            <person name="Cao H."/>
            <person name="Xiong S."/>
            <person name="Wang X."/>
            <person name="Wei L."/>
            <person name="Li C."/>
            <person name="Ma Q."/>
            <person name="Ju M."/>
            <person name="Zhao R."/>
            <person name="Li G."/>
            <person name="Mu C."/>
            <person name="Tian Q."/>
            <person name="Mei H."/>
            <person name="Zhang T."/>
            <person name="Gao T."/>
            <person name="Zhang H."/>
        </authorList>
    </citation>
    <scope>NUCLEOTIDE SEQUENCE</scope>
    <source>
        <strain evidence="5">G01</strain>
    </source>
</reference>
<feature type="compositionally biased region" description="Polar residues" evidence="4">
    <location>
        <begin position="10"/>
        <end position="23"/>
    </location>
</feature>
<dbReference type="Pfam" id="PF03514">
    <property type="entry name" value="GRAS"/>
    <property type="match status" value="1"/>
</dbReference>
<protein>
    <submittedName>
        <fullName evidence="5">Scarecrow-like protein 9</fullName>
    </submittedName>
</protein>
<dbReference type="AlphaFoldDB" id="A0AAW2N5U8"/>
<sequence>MDARFHGFLNPSTELQQGSQSSMAEFPNRRIGYGPFSGIAHPDQGLVNGQTNQISSFQQHYIGGVNDNLLPNQPFSNGSVSSSPVDIEEYYHDECDFSDAILRYIDKMLMEEDMEEKIHILQESLDLQAKEKSFYEMAVWFSGESLHIRDMYSESQSVWNFKKGVKEASKFLPSEYKLSVNVDVNGLLGQDAEGASGGGAERSPSEFRGRKSGHVVERDLEEERSNKLPATYLESNLPIEEFDNLLLHSMGEGEKKFAAYRADLKNAMSKGVQQTEQIKGSNGRRGNGKKHKRKKEVIDLRTLLISCAQAVAADDPRSAGELLKQIRQHSSPFGDGNQRMAHYFADGLEARLAGTGSQIHKALVNKRTTTDEYLRAHYTFIASSPFRKISNFATNKTIITKAQKATRIHIIDFGIHYGFQWPTFIQRIAGREGGPPKLRITGIDFPQPGFRPAERIEDTGRRLAHYAKAFNMSFEYRAIAQKWETIKIEDLKIEEDEFVAVTCLYRTKNLLDETVMAENSARTTVLNLIRKINPAIFIHGIVNGAYSAPFFVTRFREVLFHFSALFDMLETNVPREKSERVLIERDIFGKDALNVIACEGWERVERPETYKQWQVRNMRAGFSQVPFDREVMSMSRHKVKTFYHKDFVIDEDSQWLLLGWKGRIIYAMSCWKPV</sequence>
<feature type="region of interest" description="VHIID" evidence="3">
    <location>
        <begin position="377"/>
        <end position="442"/>
    </location>
</feature>
<keyword evidence="2" id="KW-0804">Transcription</keyword>
<accession>A0AAW2N5U8</accession>
<dbReference type="InterPro" id="IPR005202">
    <property type="entry name" value="TF_GRAS"/>
</dbReference>